<organism evidence="2 3">
    <name type="scientific">Puccinia graminis f. sp. tritici</name>
    <dbReference type="NCBI Taxonomy" id="56615"/>
    <lineage>
        <taxon>Eukaryota</taxon>
        <taxon>Fungi</taxon>
        <taxon>Dikarya</taxon>
        <taxon>Basidiomycota</taxon>
        <taxon>Pucciniomycotina</taxon>
        <taxon>Pucciniomycetes</taxon>
        <taxon>Pucciniales</taxon>
        <taxon>Pucciniaceae</taxon>
        <taxon>Puccinia</taxon>
    </lineage>
</organism>
<keyword evidence="3" id="KW-1185">Reference proteome</keyword>
<sequence length="121" mass="13826">MLVIGRKHLFPAPPPSSVVFKILAKDKQDINGRDLSLPDPEYFDVVISAFLEYSILLGLVGISCYYLTGYLQNKHQLNRYSGPFLAKFSRLWLGYATRFGSRYQIIHQLHQKHACPSSCCF</sequence>
<comment type="caution">
    <text evidence="2">The sequence shown here is derived from an EMBL/GenBank/DDBJ whole genome shotgun (WGS) entry which is preliminary data.</text>
</comment>
<dbReference type="AlphaFoldDB" id="A0A5B0QAL4"/>
<name>A0A5B0QAL4_PUCGR</name>
<keyword evidence="1" id="KW-0812">Transmembrane</keyword>
<evidence type="ECO:0000256" key="1">
    <source>
        <dbReference type="SAM" id="Phobius"/>
    </source>
</evidence>
<evidence type="ECO:0000313" key="2">
    <source>
        <dbReference type="EMBL" id="KAA1110149.1"/>
    </source>
</evidence>
<reference evidence="2 3" key="1">
    <citation type="submission" date="2019-05" db="EMBL/GenBank/DDBJ databases">
        <title>Emergence of the Ug99 lineage of the wheat stem rust pathogen through somatic hybridization.</title>
        <authorList>
            <person name="Li F."/>
            <person name="Upadhyaya N.M."/>
            <person name="Sperschneider J."/>
            <person name="Matny O."/>
            <person name="Nguyen-Phuc H."/>
            <person name="Mago R."/>
            <person name="Raley C."/>
            <person name="Miller M.E."/>
            <person name="Silverstein K.A.T."/>
            <person name="Henningsen E."/>
            <person name="Hirsch C.D."/>
            <person name="Visser B."/>
            <person name="Pretorius Z.A."/>
            <person name="Steffenson B.J."/>
            <person name="Schwessinger B."/>
            <person name="Dodds P.N."/>
            <person name="Figueroa M."/>
        </authorList>
    </citation>
    <scope>NUCLEOTIDE SEQUENCE [LARGE SCALE GENOMIC DNA]</scope>
    <source>
        <strain evidence="2">21-0</strain>
    </source>
</reference>
<gene>
    <name evidence="2" type="ORF">PGT21_012581</name>
</gene>
<dbReference type="Proteomes" id="UP000324748">
    <property type="component" value="Unassembled WGS sequence"/>
</dbReference>
<dbReference type="OrthoDB" id="1470350at2759"/>
<dbReference type="EMBL" id="VSWC01000027">
    <property type="protein sequence ID" value="KAA1110149.1"/>
    <property type="molecule type" value="Genomic_DNA"/>
</dbReference>
<proteinExistence type="predicted"/>
<feature type="transmembrane region" description="Helical" evidence="1">
    <location>
        <begin position="45"/>
        <end position="67"/>
    </location>
</feature>
<keyword evidence="1" id="KW-0472">Membrane</keyword>
<evidence type="ECO:0000313" key="3">
    <source>
        <dbReference type="Proteomes" id="UP000324748"/>
    </source>
</evidence>
<keyword evidence="1" id="KW-1133">Transmembrane helix</keyword>
<protein>
    <submittedName>
        <fullName evidence="2">Uncharacterized protein</fullName>
    </submittedName>
</protein>
<accession>A0A5B0QAL4</accession>